<dbReference type="InterPro" id="IPR036910">
    <property type="entry name" value="HMG_box_dom_sf"/>
</dbReference>
<dbReference type="AlphaFoldDB" id="A0A015KXW7"/>
<name>A0A015KXW7_RHIIW</name>
<keyword evidence="2" id="KW-1185">Reference proteome</keyword>
<organism evidence="1 2">
    <name type="scientific">Rhizophagus irregularis (strain DAOM 197198w)</name>
    <name type="common">Glomus intraradices</name>
    <dbReference type="NCBI Taxonomy" id="1432141"/>
    <lineage>
        <taxon>Eukaryota</taxon>
        <taxon>Fungi</taxon>
        <taxon>Fungi incertae sedis</taxon>
        <taxon>Mucoromycota</taxon>
        <taxon>Glomeromycotina</taxon>
        <taxon>Glomeromycetes</taxon>
        <taxon>Glomerales</taxon>
        <taxon>Glomeraceae</taxon>
        <taxon>Rhizophagus</taxon>
    </lineage>
</organism>
<comment type="caution">
    <text evidence="1">The sequence shown here is derived from an EMBL/GenBank/DDBJ whole genome shotgun (WGS) entry which is preliminary data.</text>
</comment>
<evidence type="ECO:0000313" key="1">
    <source>
        <dbReference type="EMBL" id="EXX64866.1"/>
    </source>
</evidence>
<dbReference type="SUPFAM" id="SSF47095">
    <property type="entry name" value="HMG-box"/>
    <property type="match status" value="1"/>
</dbReference>
<dbReference type="Gene3D" id="1.10.30.10">
    <property type="entry name" value="High mobility group box domain"/>
    <property type="match status" value="1"/>
</dbReference>
<protein>
    <submittedName>
        <fullName evidence="1">Uncharacterized protein</fullName>
    </submittedName>
</protein>
<dbReference type="Proteomes" id="UP000022910">
    <property type="component" value="Unassembled WGS sequence"/>
</dbReference>
<dbReference type="EMBL" id="JEMT01022743">
    <property type="protein sequence ID" value="EXX64866.1"/>
    <property type="molecule type" value="Genomic_DNA"/>
</dbReference>
<proteinExistence type="predicted"/>
<dbReference type="OrthoDB" id="2315179at2759"/>
<evidence type="ECO:0000313" key="2">
    <source>
        <dbReference type="Proteomes" id="UP000022910"/>
    </source>
</evidence>
<reference evidence="1 2" key="1">
    <citation type="submission" date="2014-02" db="EMBL/GenBank/DDBJ databases">
        <title>Single nucleus genome sequencing reveals high similarity among nuclei of an endomycorrhizal fungus.</title>
        <authorList>
            <person name="Lin K."/>
            <person name="Geurts R."/>
            <person name="Zhang Z."/>
            <person name="Limpens E."/>
            <person name="Saunders D.G."/>
            <person name="Mu D."/>
            <person name="Pang E."/>
            <person name="Cao H."/>
            <person name="Cha H."/>
            <person name="Lin T."/>
            <person name="Zhou Q."/>
            <person name="Shang Y."/>
            <person name="Li Y."/>
            <person name="Ivanov S."/>
            <person name="Sharma T."/>
            <person name="Velzen R.V."/>
            <person name="Ruijter N.D."/>
            <person name="Aanen D.K."/>
            <person name="Win J."/>
            <person name="Kamoun S."/>
            <person name="Bisseling T."/>
            <person name="Huang S."/>
        </authorList>
    </citation>
    <scope>NUCLEOTIDE SEQUENCE [LARGE SCALE GENOMIC DNA]</scope>
    <source>
        <strain evidence="2">DAOM197198w</strain>
    </source>
</reference>
<sequence>MPRRKSQKSIKKMLSNKSPRIQNPWISYSNYFYKQLRKENQKIKRTDAAKLASVAWKSMSAEQKYPWYHSSNLKKIEGLLNLSNVKLLESTYDNQFIIEDVSLMSMNQARKNNSTEEDHCLNSMIPSAASQPIKNKNEENFLSTYDNQFIIKDASLMSSNQVEMNNLMEDHYLNSVIPSVASQPIDEEKNENEDTFSLLNLSNVEFEYTYDNVIDVSLMSMNQTRMNTLTEEVHCLNNMIPSVASQPIDESLEYTYDNQFIIENVSLMSMNQVEMNNLMEDHYLNSVIPSFASQPIDEKNEFPLLNLGLLESTYDNQFIIEDVPLMPMNQATMNNPIEEDHFLNGVIPSFVNQPIYERKNKIEEISPLHLTYDNQFIIEDVSLMSVASQPIYEEKNKDEVNDTDDVIGSKMFDFVN</sequence>
<dbReference type="HOGENOM" id="CLU_660807_0_0_1"/>
<accession>A0A015KXW7</accession>
<gene>
    <name evidence="1" type="ORF">RirG_138750</name>
</gene>